<dbReference type="GO" id="GO:0004888">
    <property type="term" value="F:transmembrane signaling receptor activity"/>
    <property type="evidence" value="ECO:0007669"/>
    <property type="project" value="InterPro"/>
</dbReference>
<feature type="chain" id="PRO_5026804820" evidence="11">
    <location>
        <begin position="24"/>
        <end position="138"/>
    </location>
</feature>
<dbReference type="GO" id="GO:0042105">
    <property type="term" value="C:alpha-beta T cell receptor complex"/>
    <property type="evidence" value="ECO:0007669"/>
    <property type="project" value="UniProtKB-ARBA"/>
</dbReference>
<evidence type="ECO:0000256" key="7">
    <source>
        <dbReference type="ARBA" id="ARBA00023157"/>
    </source>
</evidence>
<dbReference type="GO" id="GO:0007166">
    <property type="term" value="P:cell surface receptor signaling pathway"/>
    <property type="evidence" value="ECO:0007669"/>
    <property type="project" value="InterPro"/>
</dbReference>
<dbReference type="GO" id="GO:0009897">
    <property type="term" value="C:external side of plasma membrane"/>
    <property type="evidence" value="ECO:0007669"/>
    <property type="project" value="TreeGrafter"/>
</dbReference>
<evidence type="ECO:0000256" key="9">
    <source>
        <dbReference type="ARBA" id="ARBA00023180"/>
    </source>
</evidence>
<dbReference type="InterPro" id="IPR003110">
    <property type="entry name" value="Phos_immunorcpt_sig_ITAM"/>
</dbReference>
<keyword evidence="4" id="KW-0391">Immunity</keyword>
<comment type="subcellular location">
    <subcellularLocation>
        <location evidence="1">Membrane</location>
        <topology evidence="1">Single-pass type I membrane protein</topology>
    </subcellularLocation>
</comment>
<dbReference type="PANTHER" id="PTHR10570:SF8">
    <property type="entry name" value="T-CELL SURFACE GLYCOPROTEIN CD3 GAMMA CHAIN"/>
    <property type="match status" value="1"/>
</dbReference>
<dbReference type="InterPro" id="IPR036179">
    <property type="entry name" value="Ig-like_dom_sf"/>
</dbReference>
<feature type="signal peptide" evidence="11">
    <location>
        <begin position="1"/>
        <end position="23"/>
    </location>
</feature>
<accession>A0A6J0TQF6</accession>
<evidence type="ECO:0000256" key="8">
    <source>
        <dbReference type="ARBA" id="ARBA00023170"/>
    </source>
</evidence>
<keyword evidence="13" id="KW-1185">Reference proteome</keyword>
<dbReference type="RefSeq" id="XP_020649748.1">
    <property type="nucleotide sequence ID" value="XM_020794089.2"/>
</dbReference>
<evidence type="ECO:0000313" key="14">
    <source>
        <dbReference type="RefSeq" id="XP_020649748.1"/>
    </source>
</evidence>
<evidence type="ECO:0000256" key="10">
    <source>
        <dbReference type="ARBA" id="ARBA00023319"/>
    </source>
</evidence>
<dbReference type="SMART" id="SM00077">
    <property type="entry name" value="ITAM"/>
    <property type="match status" value="1"/>
</dbReference>
<keyword evidence="3" id="KW-0812">Transmembrane</keyword>
<evidence type="ECO:0000256" key="5">
    <source>
        <dbReference type="ARBA" id="ARBA00022989"/>
    </source>
</evidence>
<evidence type="ECO:0000313" key="13">
    <source>
        <dbReference type="Proteomes" id="UP001652642"/>
    </source>
</evidence>
<evidence type="ECO:0000256" key="11">
    <source>
        <dbReference type="SAM" id="SignalP"/>
    </source>
</evidence>
<keyword evidence="7" id="KW-1015">Disulfide bond</keyword>
<keyword evidence="2" id="KW-0597">Phosphoprotein</keyword>
<name>A0A6J0TQF6_9SAUR</name>
<protein>
    <submittedName>
        <fullName evidence="14">T-cell surface glycoprotein CD3 gamma chain-like isoform X2</fullName>
    </submittedName>
</protein>
<evidence type="ECO:0000256" key="3">
    <source>
        <dbReference type="ARBA" id="ARBA00022692"/>
    </source>
</evidence>
<keyword evidence="10" id="KW-0393">Immunoglobulin domain</keyword>
<keyword evidence="5" id="KW-1133">Transmembrane helix</keyword>
<evidence type="ECO:0000256" key="6">
    <source>
        <dbReference type="ARBA" id="ARBA00023136"/>
    </source>
</evidence>
<dbReference type="PROSITE" id="PS51055">
    <property type="entry name" value="ITAM_1"/>
    <property type="match status" value="1"/>
</dbReference>
<dbReference type="GO" id="GO:0045059">
    <property type="term" value="P:positive thymic T cell selection"/>
    <property type="evidence" value="ECO:0007669"/>
    <property type="project" value="TreeGrafter"/>
</dbReference>
<evidence type="ECO:0000256" key="2">
    <source>
        <dbReference type="ARBA" id="ARBA00022553"/>
    </source>
</evidence>
<sequence length="138" mass="15334">MGSSLHLLHATLLGLLFTGVVISENTGPQPNVTIQLVSKQKERTVSLRCQGRDVATWLKDGVDLQQGGQELLLGSPLDDPRGVYSCRTSPRNEEASLQVYFRTSDKQTLLANEQLYQPLGERNNGQYSHIGVANMRRR</sequence>
<dbReference type="InterPro" id="IPR015484">
    <property type="entry name" value="CD3_esu/gsu/dsu"/>
</dbReference>
<dbReference type="InterPro" id="IPR013783">
    <property type="entry name" value="Ig-like_fold"/>
</dbReference>
<dbReference type="GeneID" id="110079201"/>
<dbReference type="Proteomes" id="UP001652642">
    <property type="component" value="Chromosome 8"/>
</dbReference>
<dbReference type="SUPFAM" id="SSF48726">
    <property type="entry name" value="Immunoglobulin"/>
    <property type="match status" value="1"/>
</dbReference>
<keyword evidence="9" id="KW-0325">Glycoprotein</keyword>
<evidence type="ECO:0000256" key="4">
    <source>
        <dbReference type="ARBA" id="ARBA00022859"/>
    </source>
</evidence>
<evidence type="ECO:0000259" key="12">
    <source>
        <dbReference type="Pfam" id="PF16680"/>
    </source>
</evidence>
<dbReference type="PANTHER" id="PTHR10570">
    <property type="entry name" value="T-CELL SURFACE GLYCOPROTEIN CD3 GAMMA CHAIN / DELTA CHAIN"/>
    <property type="match status" value="1"/>
</dbReference>
<feature type="domain" description="CD3 gamma/delta subunit Ig-like" evidence="12">
    <location>
        <begin position="43"/>
        <end position="102"/>
    </location>
</feature>
<keyword evidence="11" id="KW-0732">Signal</keyword>
<dbReference type="Pfam" id="PF02189">
    <property type="entry name" value="ITAM"/>
    <property type="match status" value="1"/>
</dbReference>
<dbReference type="Gene3D" id="2.60.40.10">
    <property type="entry name" value="Immunoglobulins"/>
    <property type="match status" value="1"/>
</dbReference>
<dbReference type="InterPro" id="IPR032052">
    <property type="entry name" value="Ig_4"/>
</dbReference>
<evidence type="ECO:0000256" key="1">
    <source>
        <dbReference type="ARBA" id="ARBA00004479"/>
    </source>
</evidence>
<reference evidence="14" key="1">
    <citation type="submission" date="2025-08" db="UniProtKB">
        <authorList>
            <consortium name="RefSeq"/>
        </authorList>
    </citation>
    <scope>IDENTIFICATION</scope>
</reference>
<gene>
    <name evidence="14" type="primary">LOC110079201</name>
</gene>
<proteinExistence type="predicted"/>
<keyword evidence="8" id="KW-0675">Receptor</keyword>
<dbReference type="AlphaFoldDB" id="A0A6J0TQF6"/>
<dbReference type="Pfam" id="PF16680">
    <property type="entry name" value="Ig_4"/>
    <property type="match status" value="1"/>
</dbReference>
<organism evidence="13 14">
    <name type="scientific">Pogona vitticeps</name>
    <name type="common">central bearded dragon</name>
    <dbReference type="NCBI Taxonomy" id="103695"/>
    <lineage>
        <taxon>Eukaryota</taxon>
        <taxon>Metazoa</taxon>
        <taxon>Chordata</taxon>
        <taxon>Craniata</taxon>
        <taxon>Vertebrata</taxon>
        <taxon>Euteleostomi</taxon>
        <taxon>Lepidosauria</taxon>
        <taxon>Squamata</taxon>
        <taxon>Bifurcata</taxon>
        <taxon>Unidentata</taxon>
        <taxon>Episquamata</taxon>
        <taxon>Toxicofera</taxon>
        <taxon>Iguania</taxon>
        <taxon>Acrodonta</taxon>
        <taxon>Agamidae</taxon>
        <taxon>Amphibolurinae</taxon>
        <taxon>Pogona</taxon>
    </lineage>
</organism>
<keyword evidence="6" id="KW-0472">Membrane</keyword>